<evidence type="ECO:0000256" key="3">
    <source>
        <dbReference type="ARBA" id="ARBA00022448"/>
    </source>
</evidence>
<dbReference type="EMBL" id="MTBP01000002">
    <property type="protein sequence ID" value="POM24116.1"/>
    <property type="molecule type" value="Genomic_DNA"/>
</dbReference>
<dbReference type="AlphaFoldDB" id="A0A2P4UGI3"/>
<keyword evidence="4" id="KW-1003">Cell membrane</keyword>
<keyword evidence="12" id="KW-1185">Reference proteome</keyword>
<evidence type="ECO:0000256" key="6">
    <source>
        <dbReference type="ARBA" id="ARBA00022847"/>
    </source>
</evidence>
<dbReference type="GO" id="GO:0015123">
    <property type="term" value="F:acetate transmembrane transporter activity"/>
    <property type="evidence" value="ECO:0007669"/>
    <property type="project" value="TreeGrafter"/>
</dbReference>
<name>A0A2P4UGI3_9ACTN</name>
<evidence type="ECO:0000256" key="4">
    <source>
        <dbReference type="ARBA" id="ARBA00022475"/>
    </source>
</evidence>
<dbReference type="InterPro" id="IPR038377">
    <property type="entry name" value="Na/Glc_symporter_sf"/>
</dbReference>
<dbReference type="PROSITE" id="PS50283">
    <property type="entry name" value="NA_SOLUT_SYMP_3"/>
    <property type="match status" value="1"/>
</dbReference>
<keyword evidence="6" id="KW-0769">Symport</keyword>
<dbReference type="RefSeq" id="WP_205648111.1">
    <property type="nucleotide sequence ID" value="NZ_MTBP01000002.1"/>
</dbReference>
<feature type="transmembrane region" description="Helical" evidence="10">
    <location>
        <begin position="410"/>
        <end position="431"/>
    </location>
</feature>
<evidence type="ECO:0000256" key="5">
    <source>
        <dbReference type="ARBA" id="ARBA00022692"/>
    </source>
</evidence>
<dbReference type="GO" id="GO:0015293">
    <property type="term" value="F:symporter activity"/>
    <property type="evidence" value="ECO:0007669"/>
    <property type="project" value="UniProtKB-KW"/>
</dbReference>
<feature type="transmembrane region" description="Helical" evidence="10">
    <location>
        <begin position="111"/>
        <end position="128"/>
    </location>
</feature>
<accession>A0A2P4UGI3</accession>
<dbReference type="InterPro" id="IPR001734">
    <property type="entry name" value="Na/solute_symporter"/>
</dbReference>
<evidence type="ECO:0000256" key="7">
    <source>
        <dbReference type="ARBA" id="ARBA00022989"/>
    </source>
</evidence>
<dbReference type="GO" id="GO:0006847">
    <property type="term" value="P:plasma membrane acetate transport"/>
    <property type="evidence" value="ECO:0007669"/>
    <property type="project" value="TreeGrafter"/>
</dbReference>
<comment type="similarity">
    <text evidence="2 9">Belongs to the sodium:solute symporter (SSF) (TC 2.A.21) family.</text>
</comment>
<keyword evidence="5 10" id="KW-0812">Transmembrane</keyword>
<evidence type="ECO:0000313" key="11">
    <source>
        <dbReference type="EMBL" id="POM24116.1"/>
    </source>
</evidence>
<evidence type="ECO:0000256" key="1">
    <source>
        <dbReference type="ARBA" id="ARBA00004651"/>
    </source>
</evidence>
<feature type="transmembrane region" description="Helical" evidence="10">
    <location>
        <begin position="70"/>
        <end position="91"/>
    </location>
</feature>
<feature type="transmembrane region" description="Helical" evidence="10">
    <location>
        <begin position="371"/>
        <end position="398"/>
    </location>
</feature>
<feature type="transmembrane region" description="Helical" evidence="10">
    <location>
        <begin position="286"/>
        <end position="310"/>
    </location>
</feature>
<dbReference type="Proteomes" id="UP000242367">
    <property type="component" value="Unassembled WGS sequence"/>
</dbReference>
<dbReference type="InterPro" id="IPR050277">
    <property type="entry name" value="Sodium:Solute_Symporter"/>
</dbReference>
<keyword evidence="7 10" id="KW-1133">Transmembrane helix</keyword>
<feature type="transmembrane region" description="Helical" evidence="10">
    <location>
        <begin position="472"/>
        <end position="492"/>
    </location>
</feature>
<comment type="caution">
    <text evidence="11">The sequence shown here is derived from an EMBL/GenBank/DDBJ whole genome shotgun (WGS) entry which is preliminary data.</text>
</comment>
<feature type="transmembrane region" description="Helical" evidence="10">
    <location>
        <begin position="179"/>
        <end position="200"/>
    </location>
</feature>
<dbReference type="PANTHER" id="PTHR48086">
    <property type="entry name" value="SODIUM/PROLINE SYMPORTER-RELATED"/>
    <property type="match status" value="1"/>
</dbReference>
<protein>
    <submittedName>
        <fullName evidence="11">Cation/acetate symporter ActP</fullName>
    </submittedName>
</protein>
<evidence type="ECO:0000256" key="9">
    <source>
        <dbReference type="RuleBase" id="RU362091"/>
    </source>
</evidence>
<sequence length="546" mass="55265">MIAVAAFAVPVAVLALAVLLGGPRPTADVRLAARPVRPLWNAAAISGEYVSAAAFLGTAGLVLAHGPDLLWLPAGATAGYVLLLTFVAGPLRRSGAFTLADFAEWRFGSPAVRRLVSACVCCVGWFYLLPQFQGAGLTLRVLTGAPEWTGWALVAATSLGLALTRTVRGATSVQAVQFWVKFGAVALPVAAFAALGPRLAADGRPAAPRFEHATSVHVRTGARVLVPADVRVVATGTVDGVRRRDGRIVLRAGAHTVADGTRLDFPAGAPVPRPAGRARCAPHPLYTAYSALLGVLLGTVGLPHILMRFYTDAGGRAARRTAALVPGLLALFSLFPALYGVLGRVYTPELLLSGDTDAVILTLPARVAPGAAGAVLTGCVAAGAFAAFLSTSCGLVAAVAGTARAARRTLVFRGGAVAALAVPLAVTARGAPHGTASLVTVALTVSACSLCPLLVLGIWWRGLTSAGACAGLAVGGGSAVAAGTVALAGVPLPGPLGAVVEQPALVLVPLAAGVMVVVSLLDRRAVPARADHALARLHLPDDIVVR</sequence>
<keyword evidence="3" id="KW-0813">Transport</keyword>
<proteinExistence type="inferred from homology"/>
<evidence type="ECO:0000256" key="2">
    <source>
        <dbReference type="ARBA" id="ARBA00006434"/>
    </source>
</evidence>
<reference evidence="11 12" key="1">
    <citation type="journal article" date="2017" name="Chemistry">
        <title>Isolation, Biosynthesis and Chemical Modifications of Rubterolones A-F: Rare Tropolone Alkaloids from Actinomadura sp. 5-2.</title>
        <authorList>
            <person name="Guo H."/>
            <person name="Benndorf R."/>
            <person name="Leichnitz D."/>
            <person name="Klassen J.L."/>
            <person name="Vollmers J."/>
            <person name="Gorls H."/>
            <person name="Steinacker M."/>
            <person name="Weigel C."/>
            <person name="Dahse H.M."/>
            <person name="Kaster A.K."/>
            <person name="de Beer Z.W."/>
            <person name="Poulsen M."/>
            <person name="Beemelmanns C."/>
        </authorList>
    </citation>
    <scope>NUCLEOTIDE SEQUENCE [LARGE SCALE GENOMIC DNA]</scope>
    <source>
        <strain evidence="11 12">5-2</strain>
    </source>
</reference>
<dbReference type="PANTHER" id="PTHR48086:SF6">
    <property type="entry name" value="CATION_ACETATE SYMPORTER ACTP"/>
    <property type="match status" value="1"/>
</dbReference>
<evidence type="ECO:0000256" key="10">
    <source>
        <dbReference type="SAM" id="Phobius"/>
    </source>
</evidence>
<feature type="transmembrane region" description="Helical" evidence="10">
    <location>
        <begin position="322"/>
        <end position="342"/>
    </location>
</feature>
<feature type="transmembrane region" description="Helical" evidence="10">
    <location>
        <begin position="504"/>
        <end position="521"/>
    </location>
</feature>
<gene>
    <name evidence="11" type="primary">actP_2</name>
    <name evidence="11" type="ORF">BTM25_27430</name>
</gene>
<feature type="transmembrane region" description="Helical" evidence="10">
    <location>
        <begin position="437"/>
        <end position="460"/>
    </location>
</feature>
<evidence type="ECO:0000313" key="12">
    <source>
        <dbReference type="Proteomes" id="UP000242367"/>
    </source>
</evidence>
<organism evidence="11 12">
    <name type="scientific">Actinomadura rubteroloni</name>
    <dbReference type="NCBI Taxonomy" id="1926885"/>
    <lineage>
        <taxon>Bacteria</taxon>
        <taxon>Bacillati</taxon>
        <taxon>Actinomycetota</taxon>
        <taxon>Actinomycetes</taxon>
        <taxon>Streptosporangiales</taxon>
        <taxon>Thermomonosporaceae</taxon>
        <taxon>Actinomadura</taxon>
    </lineage>
</organism>
<evidence type="ECO:0000256" key="8">
    <source>
        <dbReference type="ARBA" id="ARBA00023136"/>
    </source>
</evidence>
<feature type="transmembrane region" description="Helical" evidence="10">
    <location>
        <begin position="148"/>
        <end position="167"/>
    </location>
</feature>
<dbReference type="GO" id="GO:0005886">
    <property type="term" value="C:plasma membrane"/>
    <property type="evidence" value="ECO:0007669"/>
    <property type="project" value="UniProtKB-SubCell"/>
</dbReference>
<dbReference type="Pfam" id="PF00474">
    <property type="entry name" value="SSF"/>
    <property type="match status" value="2"/>
</dbReference>
<dbReference type="Gene3D" id="1.20.1730.10">
    <property type="entry name" value="Sodium/glucose cotransporter"/>
    <property type="match status" value="1"/>
</dbReference>
<comment type="subcellular location">
    <subcellularLocation>
        <location evidence="1">Cell membrane</location>
        <topology evidence="1">Multi-pass membrane protein</topology>
    </subcellularLocation>
</comment>
<keyword evidence="8 10" id="KW-0472">Membrane</keyword>